<organism evidence="2 3">
    <name type="scientific">Cyanidioschyzon merolae (strain NIES-3377 / 10D)</name>
    <name type="common">Unicellular red alga</name>
    <dbReference type="NCBI Taxonomy" id="280699"/>
    <lineage>
        <taxon>Eukaryota</taxon>
        <taxon>Rhodophyta</taxon>
        <taxon>Bangiophyceae</taxon>
        <taxon>Cyanidiales</taxon>
        <taxon>Cyanidiaceae</taxon>
        <taxon>Cyanidioschyzon</taxon>
    </lineage>
</organism>
<dbReference type="SUPFAM" id="SSF56112">
    <property type="entry name" value="Protein kinase-like (PK-like)"/>
    <property type="match status" value="1"/>
</dbReference>
<dbReference type="HOGENOM" id="CLU_012712_1_0_1"/>
<keyword evidence="2" id="KW-0808">Transferase</keyword>
<sequence>MVLQTLEDAGGEVKRRDVELATQAARATEAEEREVLLVLGQLFSDNAWAPSCCTVERVQGGVTNRMYRCTSTVTGTAVLVRIFGSGDFFNRRRENSLYAELAAAGLGPPLLGIFPRGRVEGVLTGKPLDYRTLHDKQVYSQVASALARLHCFRPSEQTLPRAQAIALQWEFCERLLRKAVERHCLPVEELCNGKPTRLQNEFKELRHRLPADDIVFCHNDLLGANILYDPTEQMIRFVDFEYAGYAPRAYDLGNHFNEWMGLTENCGLKPLDSFARYPTEAEQHRFAEAYLASLSAFSQSDDAIDTATSSRCRSASVSTLERDRLVAEANAFSLLSHWIWSVWAFIMAADPPSETFDYVHFGRERLLLMRMHWSERLGAVDHLLH</sequence>
<protein>
    <submittedName>
        <fullName evidence="2">Probable choline kinase</fullName>
    </submittedName>
</protein>
<accession>M1VGL4</accession>
<dbReference type="GO" id="GO:0004305">
    <property type="term" value="F:ethanolamine kinase activity"/>
    <property type="evidence" value="ECO:0007669"/>
    <property type="project" value="TreeGrafter"/>
</dbReference>
<evidence type="ECO:0000313" key="3">
    <source>
        <dbReference type="Proteomes" id="UP000007014"/>
    </source>
</evidence>
<dbReference type="KEGG" id="cme:CYME_CMR011C"/>
<comment type="similarity">
    <text evidence="1">Belongs to the choline/ethanolamine kinase family.</text>
</comment>
<dbReference type="PANTHER" id="PTHR22603">
    <property type="entry name" value="CHOLINE/ETHANOALAMINE KINASE"/>
    <property type="match status" value="1"/>
</dbReference>
<dbReference type="CDD" id="cd05157">
    <property type="entry name" value="ETNK_euk"/>
    <property type="match status" value="1"/>
</dbReference>
<dbReference type="GO" id="GO:0005737">
    <property type="term" value="C:cytoplasm"/>
    <property type="evidence" value="ECO:0007669"/>
    <property type="project" value="TreeGrafter"/>
</dbReference>
<dbReference type="RefSeq" id="XP_005538338.1">
    <property type="nucleotide sequence ID" value="XM_005538281.1"/>
</dbReference>
<dbReference type="STRING" id="280699.M1VGL4"/>
<evidence type="ECO:0000313" key="2">
    <source>
        <dbReference type="EMBL" id="BAM82302.1"/>
    </source>
</evidence>
<keyword evidence="3" id="KW-1185">Reference proteome</keyword>
<dbReference type="eggNOG" id="KOG2686">
    <property type="taxonomic scope" value="Eukaryota"/>
</dbReference>
<dbReference type="GeneID" id="16997111"/>
<gene>
    <name evidence="2" type="ORF">CYME_CMR011C</name>
</gene>
<dbReference type="GO" id="GO:0004103">
    <property type="term" value="F:choline kinase activity"/>
    <property type="evidence" value="ECO:0007669"/>
    <property type="project" value="TreeGrafter"/>
</dbReference>
<dbReference type="PANTHER" id="PTHR22603:SF93">
    <property type="entry name" value="RE24176P"/>
    <property type="match status" value="1"/>
</dbReference>
<dbReference type="GO" id="GO:0006646">
    <property type="term" value="P:phosphatidylethanolamine biosynthetic process"/>
    <property type="evidence" value="ECO:0007669"/>
    <property type="project" value="TreeGrafter"/>
</dbReference>
<name>M1VGL4_CYAM1</name>
<dbReference type="Gene3D" id="3.90.1200.10">
    <property type="match status" value="1"/>
</dbReference>
<reference evidence="2 3" key="2">
    <citation type="journal article" date="2007" name="BMC Biol.">
        <title>A 100%-complete sequence reveals unusually simple genomic features in the hot-spring red alga Cyanidioschyzon merolae.</title>
        <authorList>
            <person name="Nozaki H."/>
            <person name="Takano H."/>
            <person name="Misumi O."/>
            <person name="Terasawa K."/>
            <person name="Matsuzaki M."/>
            <person name="Maruyama S."/>
            <person name="Nishida K."/>
            <person name="Yagisawa F."/>
            <person name="Yoshida Y."/>
            <person name="Fujiwara T."/>
            <person name="Takio S."/>
            <person name="Tamura K."/>
            <person name="Chung S.J."/>
            <person name="Nakamura S."/>
            <person name="Kuroiwa H."/>
            <person name="Tanaka K."/>
            <person name="Sato N."/>
            <person name="Kuroiwa T."/>
        </authorList>
    </citation>
    <scope>NUCLEOTIDE SEQUENCE [LARGE SCALE GENOMIC DNA]</scope>
    <source>
        <strain evidence="2 3">10D</strain>
    </source>
</reference>
<dbReference type="Proteomes" id="UP000007014">
    <property type="component" value="Chromosome 18"/>
</dbReference>
<dbReference type="Gramene" id="CMR011CT">
    <property type="protein sequence ID" value="CMR011CT"/>
    <property type="gene ID" value="CMR011C"/>
</dbReference>
<dbReference type="EMBL" id="AP006500">
    <property type="protein sequence ID" value="BAM82302.1"/>
    <property type="molecule type" value="Genomic_DNA"/>
</dbReference>
<dbReference type="OMA" id="IETSIDY"/>
<evidence type="ECO:0000256" key="1">
    <source>
        <dbReference type="ARBA" id="ARBA00038211"/>
    </source>
</evidence>
<dbReference type="OrthoDB" id="10267235at2759"/>
<proteinExistence type="inferred from homology"/>
<keyword evidence="2" id="KW-0418">Kinase</keyword>
<reference evidence="2 3" key="1">
    <citation type="journal article" date="2004" name="Nature">
        <title>Genome sequence of the ultrasmall unicellular red alga Cyanidioschyzon merolae 10D.</title>
        <authorList>
            <person name="Matsuzaki M."/>
            <person name="Misumi O."/>
            <person name="Shin-i T."/>
            <person name="Maruyama S."/>
            <person name="Takahara M."/>
            <person name="Miyagishima S."/>
            <person name="Mori T."/>
            <person name="Nishida K."/>
            <person name="Yagisawa F."/>
            <person name="Nishida K."/>
            <person name="Yoshida Y."/>
            <person name="Nishimura Y."/>
            <person name="Nakao S."/>
            <person name="Kobayashi T."/>
            <person name="Momoyama Y."/>
            <person name="Higashiyama T."/>
            <person name="Minoda A."/>
            <person name="Sano M."/>
            <person name="Nomoto H."/>
            <person name="Oishi K."/>
            <person name="Hayashi H."/>
            <person name="Ohta F."/>
            <person name="Nishizaka S."/>
            <person name="Haga S."/>
            <person name="Miura S."/>
            <person name="Morishita T."/>
            <person name="Kabeya Y."/>
            <person name="Terasawa K."/>
            <person name="Suzuki Y."/>
            <person name="Ishii Y."/>
            <person name="Asakawa S."/>
            <person name="Takano H."/>
            <person name="Ohta N."/>
            <person name="Kuroiwa H."/>
            <person name="Tanaka K."/>
            <person name="Shimizu N."/>
            <person name="Sugano S."/>
            <person name="Sato N."/>
            <person name="Nozaki H."/>
            <person name="Ogasawara N."/>
            <person name="Kohara Y."/>
            <person name="Kuroiwa T."/>
        </authorList>
    </citation>
    <scope>NUCLEOTIDE SEQUENCE [LARGE SCALE GENOMIC DNA]</scope>
    <source>
        <strain evidence="2 3">10D</strain>
    </source>
</reference>
<dbReference type="AlphaFoldDB" id="M1VGL4"/>
<dbReference type="InterPro" id="IPR011009">
    <property type="entry name" value="Kinase-like_dom_sf"/>
</dbReference>
<dbReference type="Gene3D" id="3.30.200.20">
    <property type="entry name" value="Phosphorylase Kinase, domain 1"/>
    <property type="match status" value="1"/>
</dbReference>
<dbReference type="Pfam" id="PF01633">
    <property type="entry name" value="Choline_kinase"/>
    <property type="match status" value="1"/>
</dbReference>